<dbReference type="InterPro" id="IPR013083">
    <property type="entry name" value="Znf_RING/FYVE/PHD"/>
</dbReference>
<dbReference type="GO" id="GO:0006289">
    <property type="term" value="P:nucleotide-excision repair"/>
    <property type="evidence" value="ECO:0007669"/>
    <property type="project" value="UniProtKB-UniRule"/>
</dbReference>
<feature type="zinc finger region" description="C4-type" evidence="12">
    <location>
        <begin position="283"/>
        <end position="300"/>
    </location>
</feature>
<reference evidence="14" key="1">
    <citation type="submission" date="2023-07" db="EMBL/GenBank/DDBJ databases">
        <authorList>
            <consortium name="AG Swart"/>
            <person name="Singh M."/>
            <person name="Singh A."/>
            <person name="Seah K."/>
            <person name="Emmerich C."/>
        </authorList>
    </citation>
    <scope>NUCLEOTIDE SEQUENCE</scope>
    <source>
        <strain evidence="14">DP1</strain>
    </source>
</reference>
<dbReference type="Pfam" id="PF07975">
    <property type="entry name" value="C1_4"/>
    <property type="match status" value="1"/>
</dbReference>
<evidence type="ECO:0000256" key="3">
    <source>
        <dbReference type="ARBA" id="ARBA00022723"/>
    </source>
</evidence>
<evidence type="ECO:0000256" key="10">
    <source>
        <dbReference type="ARBA" id="ARBA00023242"/>
    </source>
</evidence>
<dbReference type="InterPro" id="IPR002035">
    <property type="entry name" value="VWF_A"/>
</dbReference>
<dbReference type="EMBL" id="CAMPGE010012873">
    <property type="protein sequence ID" value="CAI2371628.1"/>
    <property type="molecule type" value="Genomic_DNA"/>
</dbReference>
<dbReference type="Gene3D" id="3.30.40.10">
    <property type="entry name" value="Zinc/RING finger domain, C3HC4 (zinc finger)"/>
    <property type="match status" value="1"/>
</dbReference>
<evidence type="ECO:0000313" key="14">
    <source>
        <dbReference type="EMBL" id="CAI2371628.1"/>
    </source>
</evidence>
<comment type="similarity">
    <text evidence="2 11">Belongs to the GTF2H2 family.</text>
</comment>
<dbReference type="AlphaFoldDB" id="A0AAD1UQ64"/>
<evidence type="ECO:0000256" key="11">
    <source>
        <dbReference type="PIRNR" id="PIRNR015919"/>
    </source>
</evidence>
<evidence type="ECO:0000256" key="12">
    <source>
        <dbReference type="PIRSR" id="PIRSR015919-1"/>
    </source>
</evidence>
<dbReference type="SUPFAM" id="SSF57889">
    <property type="entry name" value="Cysteine-rich domain"/>
    <property type="match status" value="1"/>
</dbReference>
<dbReference type="GO" id="GO:0006357">
    <property type="term" value="P:regulation of transcription by RNA polymerase II"/>
    <property type="evidence" value="ECO:0007669"/>
    <property type="project" value="TreeGrafter"/>
</dbReference>
<keyword evidence="15" id="KW-1185">Reference proteome</keyword>
<keyword evidence="8 11" id="KW-0804">Transcription</keyword>
<dbReference type="PIRSF" id="PIRSF015919">
    <property type="entry name" value="TFIIH_SSL1"/>
    <property type="match status" value="1"/>
</dbReference>
<dbReference type="NCBIfam" id="TIGR00622">
    <property type="entry name" value="ssl1"/>
    <property type="match status" value="1"/>
</dbReference>
<dbReference type="InterPro" id="IPR012170">
    <property type="entry name" value="TFIIH_SSL1/p44"/>
</dbReference>
<comment type="caution">
    <text evidence="14">The sequence shown here is derived from an EMBL/GenBank/DDBJ whole genome shotgun (WGS) entry which is preliminary data.</text>
</comment>
<dbReference type="InterPro" id="IPR046349">
    <property type="entry name" value="C1-like_sf"/>
</dbReference>
<keyword evidence="10 11" id="KW-0539">Nucleus</keyword>
<keyword evidence="7 11" id="KW-0805">Transcription regulation</keyword>
<dbReference type="GO" id="GO:0008270">
    <property type="term" value="F:zinc ion binding"/>
    <property type="evidence" value="ECO:0007669"/>
    <property type="project" value="UniProtKB-UniRule"/>
</dbReference>
<gene>
    <name evidence="14" type="ORF">ECRASSUSDP1_LOCUS12952</name>
</gene>
<dbReference type="InterPro" id="IPR004595">
    <property type="entry name" value="TFIIH_C1-like_dom"/>
</dbReference>
<evidence type="ECO:0000313" key="15">
    <source>
        <dbReference type="Proteomes" id="UP001295684"/>
    </source>
</evidence>
<evidence type="ECO:0000256" key="5">
    <source>
        <dbReference type="ARBA" id="ARBA00022771"/>
    </source>
</evidence>
<dbReference type="Gene3D" id="3.40.50.410">
    <property type="entry name" value="von Willebrand factor, type A domain"/>
    <property type="match status" value="1"/>
</dbReference>
<keyword evidence="3 11" id="KW-0479">Metal-binding</keyword>
<keyword evidence="6 11" id="KW-0862">Zinc</keyword>
<keyword evidence="5" id="KW-0863">Zinc-finger</keyword>
<evidence type="ECO:0000256" key="2">
    <source>
        <dbReference type="ARBA" id="ARBA00006092"/>
    </source>
</evidence>
<comment type="subcellular location">
    <subcellularLocation>
        <location evidence="1 11">Nucleus</location>
    </subcellularLocation>
</comment>
<feature type="domain" description="VWFA" evidence="13">
    <location>
        <begin position="63"/>
        <end position="241"/>
    </location>
</feature>
<dbReference type="InterPro" id="IPR036465">
    <property type="entry name" value="vWFA_dom_sf"/>
</dbReference>
<dbReference type="GO" id="GO:0005675">
    <property type="term" value="C:transcription factor TFIIH holo complex"/>
    <property type="evidence" value="ECO:0007669"/>
    <property type="project" value="UniProtKB-UniRule"/>
</dbReference>
<organism evidence="14 15">
    <name type="scientific">Euplotes crassus</name>
    <dbReference type="NCBI Taxonomy" id="5936"/>
    <lineage>
        <taxon>Eukaryota</taxon>
        <taxon>Sar</taxon>
        <taxon>Alveolata</taxon>
        <taxon>Ciliophora</taxon>
        <taxon>Intramacronucleata</taxon>
        <taxon>Spirotrichea</taxon>
        <taxon>Hypotrichia</taxon>
        <taxon>Euplotida</taxon>
        <taxon>Euplotidae</taxon>
        <taxon>Moneuplotes</taxon>
    </lineage>
</organism>
<evidence type="ECO:0000256" key="8">
    <source>
        <dbReference type="ARBA" id="ARBA00023163"/>
    </source>
</evidence>
<dbReference type="Pfam" id="PF04056">
    <property type="entry name" value="Ssl1"/>
    <property type="match status" value="1"/>
</dbReference>
<keyword evidence="9" id="KW-0234">DNA repair</keyword>
<proteinExistence type="inferred from homology"/>
<name>A0AAD1UQ64_EUPCR</name>
<evidence type="ECO:0000259" key="13">
    <source>
        <dbReference type="PROSITE" id="PS50234"/>
    </source>
</evidence>
<evidence type="ECO:0000256" key="1">
    <source>
        <dbReference type="ARBA" id="ARBA00004123"/>
    </source>
</evidence>
<dbReference type="Proteomes" id="UP001295684">
    <property type="component" value="Unassembled WGS sequence"/>
</dbReference>
<dbReference type="GO" id="GO:0000439">
    <property type="term" value="C:transcription factor TFIIH core complex"/>
    <property type="evidence" value="ECO:0007669"/>
    <property type="project" value="InterPro"/>
</dbReference>
<dbReference type="GO" id="GO:0006351">
    <property type="term" value="P:DNA-templated transcription"/>
    <property type="evidence" value="ECO:0007669"/>
    <property type="project" value="InterPro"/>
</dbReference>
<evidence type="ECO:0000256" key="9">
    <source>
        <dbReference type="ARBA" id="ARBA00023204"/>
    </source>
</evidence>
<keyword evidence="4" id="KW-0227">DNA damage</keyword>
<evidence type="ECO:0000256" key="7">
    <source>
        <dbReference type="ARBA" id="ARBA00023015"/>
    </source>
</evidence>
<accession>A0AAD1UQ64</accession>
<evidence type="ECO:0000256" key="4">
    <source>
        <dbReference type="ARBA" id="ARBA00022763"/>
    </source>
</evidence>
<dbReference type="PANTHER" id="PTHR12695:SF2">
    <property type="entry name" value="GENERAL TRANSCRIPTION FACTOR IIH SUBUNIT 2-RELATED"/>
    <property type="match status" value="1"/>
</dbReference>
<dbReference type="InterPro" id="IPR007198">
    <property type="entry name" value="Ssl1-like"/>
</dbReference>
<sequence length="403" mass="45423">MDSENEGEGYAWEVGIKKDVIDMLTKEENINIASDVDMVRKFERKQYMDKMKANSQTKSMIRYLSIVIDLSSSMKNTDMKPTRLAVTKVHLMKFIANYFDQNPLSLVSVLGTGNGRANLISDYFSSPNDHCDKLKEAEVQEGDPSVQNALELSMAQFKEVPRYAFKEVLIIYSSMITCDPGNVFETIDLLKENGIRVSIISLSAAVFILQKICSETSGEFSVAKDNTHFEELLQRNLLPKVSLSISEEKDTLLVKMGFPKKNIVSQPVICSCHKLLNCVVFECPKCKSYQCDVPSFCKVCGLMLASSAHLTRTAQHNNPVDNFKIADDLSDTKITFHKEGDGDHIMIENQEIPPDFITCKGCEKQCNTKDFKYISICPKCNSYFCLDCDIFIHETLLSCPMCD</sequence>
<evidence type="ECO:0000256" key="6">
    <source>
        <dbReference type="ARBA" id="ARBA00022833"/>
    </source>
</evidence>
<protein>
    <recommendedName>
        <fullName evidence="11">General transcription factor IIH subunit</fullName>
    </recommendedName>
</protein>
<dbReference type="SMART" id="SM01047">
    <property type="entry name" value="C1_4"/>
    <property type="match status" value="1"/>
</dbReference>
<dbReference type="PANTHER" id="PTHR12695">
    <property type="entry name" value="GENERAL TRANSCRIPTION FACTOR IIH SUBUNIT 2"/>
    <property type="match status" value="1"/>
</dbReference>
<dbReference type="SUPFAM" id="SSF53300">
    <property type="entry name" value="vWA-like"/>
    <property type="match status" value="1"/>
</dbReference>
<dbReference type="PROSITE" id="PS50234">
    <property type="entry name" value="VWFA"/>
    <property type="match status" value="1"/>
</dbReference>
<dbReference type="FunFam" id="3.40.50.410:FF:000015">
    <property type="entry name" value="General transcription factor IIH subunit 2"/>
    <property type="match status" value="1"/>
</dbReference>
<dbReference type="SMART" id="SM00327">
    <property type="entry name" value="VWA"/>
    <property type="match status" value="1"/>
</dbReference>